<feature type="compositionally biased region" description="Low complexity" evidence="1">
    <location>
        <begin position="62"/>
        <end position="72"/>
    </location>
</feature>
<organism evidence="2">
    <name type="scientific">Phaeocystis antarctica</name>
    <dbReference type="NCBI Taxonomy" id="33657"/>
    <lineage>
        <taxon>Eukaryota</taxon>
        <taxon>Haptista</taxon>
        <taxon>Haptophyta</taxon>
        <taxon>Prymnesiophyceae</taxon>
        <taxon>Phaeocystales</taxon>
        <taxon>Phaeocystaceae</taxon>
        <taxon>Phaeocystis</taxon>
    </lineage>
</organism>
<dbReference type="PANTHER" id="PTHR23146">
    <property type="entry name" value="LEO1 PROTEIN"/>
    <property type="match status" value="1"/>
</dbReference>
<feature type="compositionally biased region" description="Acidic residues" evidence="1">
    <location>
        <begin position="366"/>
        <end position="378"/>
    </location>
</feature>
<feature type="compositionally biased region" description="Basic and acidic residues" evidence="1">
    <location>
        <begin position="235"/>
        <end position="251"/>
    </location>
</feature>
<feature type="compositionally biased region" description="Basic and acidic residues" evidence="1">
    <location>
        <begin position="355"/>
        <end position="365"/>
    </location>
</feature>
<dbReference type="PANTHER" id="PTHR23146:SF0">
    <property type="entry name" value="RNA POLYMERASE-ASSOCIATED PROTEIN LEO1"/>
    <property type="match status" value="1"/>
</dbReference>
<dbReference type="Pfam" id="PF04004">
    <property type="entry name" value="Leo1"/>
    <property type="match status" value="1"/>
</dbReference>
<dbReference type="GO" id="GO:0032968">
    <property type="term" value="P:positive regulation of transcription elongation by RNA polymerase II"/>
    <property type="evidence" value="ECO:0007669"/>
    <property type="project" value="TreeGrafter"/>
</dbReference>
<dbReference type="AlphaFoldDB" id="A0A7S0E948"/>
<feature type="compositionally biased region" description="Basic and acidic residues" evidence="1">
    <location>
        <begin position="328"/>
        <end position="339"/>
    </location>
</feature>
<feature type="region of interest" description="Disordered" evidence="1">
    <location>
        <begin position="224"/>
        <end position="389"/>
    </location>
</feature>
<reference evidence="2" key="1">
    <citation type="submission" date="2021-01" db="EMBL/GenBank/DDBJ databases">
        <authorList>
            <person name="Corre E."/>
            <person name="Pelletier E."/>
            <person name="Niang G."/>
            <person name="Scheremetjew M."/>
            <person name="Finn R."/>
            <person name="Kale V."/>
            <person name="Holt S."/>
            <person name="Cochrane G."/>
            <person name="Meng A."/>
            <person name="Brown T."/>
            <person name="Cohen L."/>
        </authorList>
    </citation>
    <scope>NUCLEOTIDE SEQUENCE</scope>
    <source>
        <strain evidence="2">CCMP1374</strain>
    </source>
</reference>
<dbReference type="GO" id="GO:0016593">
    <property type="term" value="C:Cdc73/Paf1 complex"/>
    <property type="evidence" value="ECO:0007669"/>
    <property type="project" value="InterPro"/>
</dbReference>
<feature type="compositionally biased region" description="Acidic residues" evidence="1">
    <location>
        <begin position="340"/>
        <end position="352"/>
    </location>
</feature>
<gene>
    <name evidence="2" type="ORF">PANT1444_LOCUS5516</name>
</gene>
<dbReference type="GO" id="GO:1990269">
    <property type="term" value="F:RNA polymerase II C-terminal domain phosphoserine binding"/>
    <property type="evidence" value="ECO:0007669"/>
    <property type="project" value="TreeGrafter"/>
</dbReference>
<proteinExistence type="predicted"/>
<evidence type="ECO:0008006" key="3">
    <source>
        <dbReference type="Google" id="ProtNLM"/>
    </source>
</evidence>
<sequence length="389" mass="42652">MAAMDKNLQNELFGSDSDDDDDAPARPPSVPTGEPVDGEEADGDDVGEAELFGSDDSDAEAAPRSIVSAPSAPSAPPLHYELPLLPRPEVGSELYTMRLPNILSIEPRAFDPLTFEDADEEQNTIMGKTDNIIRWRETEEGVRQSNARMVTWSDGSMTLHVGDEVLTAAPQKVEGGNQLFTRHKGSNLECHGLVRKKLVLQPASIKSSTHKALTKRIAKNHVKGSRMQMHTTTIDPEKKKLEDEKTWEQKNRLQARQNARGGQDDYGGEGGEELTTGFLDSDDDVGEGNLGAIKRKFTGKDKKGKRKTSTQPAIRAAFGGKQLRRPGRRDEGSDSSMERDESEEDGDSEEMDGFIVKDDGAKASDSEEEEAEDSDDSEEAKAPKKRGRK</sequence>
<evidence type="ECO:0000256" key="1">
    <source>
        <dbReference type="SAM" id="MobiDB-lite"/>
    </source>
</evidence>
<name>A0A7S0E948_9EUKA</name>
<feature type="compositionally biased region" description="Acidic residues" evidence="1">
    <location>
        <begin position="36"/>
        <end position="59"/>
    </location>
</feature>
<feature type="region of interest" description="Disordered" evidence="1">
    <location>
        <begin position="1"/>
        <end position="77"/>
    </location>
</feature>
<dbReference type="EMBL" id="HBEP01009782">
    <property type="protein sequence ID" value="CAD8478087.1"/>
    <property type="molecule type" value="Transcribed_RNA"/>
</dbReference>
<accession>A0A7S0E948</accession>
<dbReference type="GO" id="GO:0006368">
    <property type="term" value="P:transcription elongation by RNA polymerase II"/>
    <property type="evidence" value="ECO:0007669"/>
    <property type="project" value="InterPro"/>
</dbReference>
<evidence type="ECO:0000313" key="2">
    <source>
        <dbReference type="EMBL" id="CAD8478087.1"/>
    </source>
</evidence>
<feature type="compositionally biased region" description="Basic residues" evidence="1">
    <location>
        <begin position="293"/>
        <end position="308"/>
    </location>
</feature>
<dbReference type="InterPro" id="IPR007149">
    <property type="entry name" value="Leo1"/>
</dbReference>
<protein>
    <recommendedName>
        <fullName evidence="3">RNA polymerase-associated protein LEO1</fullName>
    </recommendedName>
</protein>